<evidence type="ECO:0000256" key="2">
    <source>
        <dbReference type="SAM" id="MobiDB-lite"/>
    </source>
</evidence>
<sequence length="234" mass="25162">MITGTRNPAPDGTQLATAWQTASLLLDYPDDGLLGRRPLLRRAAATLPAELGEPLGRFLDHVDATPLPELAADYVATFDHRKRCCLYLTYYACGDTRKRGVALLRFKHAYHRAGLVLGDDELPDHLAVVLEFAAADPTAGARLLNEHRAGLELLRLALAESRSPWAAVLDAVSATLPRLSGDIQDAVLRLAAEGPPEEEVGLAPYGASSGGPVFLPDPRPSRPPSRPDTQGAHR</sequence>
<proteinExistence type="predicted"/>
<evidence type="ECO:0000256" key="1">
    <source>
        <dbReference type="ARBA" id="ARBA00023063"/>
    </source>
</evidence>
<gene>
    <name evidence="3" type="ORF">GCM10022214_04100</name>
</gene>
<keyword evidence="1" id="KW-0534">Nitrate assimilation</keyword>
<organism evidence="3 4">
    <name type="scientific">Actinomadura miaoliensis</name>
    <dbReference type="NCBI Taxonomy" id="430685"/>
    <lineage>
        <taxon>Bacteria</taxon>
        <taxon>Bacillati</taxon>
        <taxon>Actinomycetota</taxon>
        <taxon>Actinomycetes</taxon>
        <taxon>Streptosporangiales</taxon>
        <taxon>Thermomonosporaceae</taxon>
        <taxon>Actinomadura</taxon>
    </lineage>
</organism>
<dbReference type="InterPro" id="IPR036411">
    <property type="entry name" value="TorD-like_sf"/>
</dbReference>
<dbReference type="NCBIfam" id="TIGR00684">
    <property type="entry name" value="narJ"/>
    <property type="match status" value="1"/>
</dbReference>
<dbReference type="InterPro" id="IPR003765">
    <property type="entry name" value="NO3_reductase_chaperone_NarJ"/>
</dbReference>
<dbReference type="Pfam" id="PF02613">
    <property type="entry name" value="Nitrate_red_del"/>
    <property type="match status" value="1"/>
</dbReference>
<reference evidence="4" key="1">
    <citation type="journal article" date="2019" name="Int. J. Syst. Evol. Microbiol.">
        <title>The Global Catalogue of Microorganisms (GCM) 10K type strain sequencing project: providing services to taxonomists for standard genome sequencing and annotation.</title>
        <authorList>
            <consortium name="The Broad Institute Genomics Platform"/>
            <consortium name="The Broad Institute Genome Sequencing Center for Infectious Disease"/>
            <person name="Wu L."/>
            <person name="Ma J."/>
        </authorList>
    </citation>
    <scope>NUCLEOTIDE SEQUENCE [LARGE SCALE GENOMIC DNA]</scope>
    <source>
        <strain evidence="4">JCM 16702</strain>
    </source>
</reference>
<comment type="caution">
    <text evidence="3">The sequence shown here is derived from an EMBL/GenBank/DDBJ whole genome shotgun (WGS) entry which is preliminary data.</text>
</comment>
<dbReference type="PANTHER" id="PTHR43680:SF2">
    <property type="entry name" value="NITRATE REDUCTASE MOLYBDENUM COFACTOR ASSEMBLY CHAPERONE NARJ"/>
    <property type="match status" value="1"/>
</dbReference>
<evidence type="ECO:0000313" key="3">
    <source>
        <dbReference type="EMBL" id="GAA4055886.1"/>
    </source>
</evidence>
<keyword evidence="4" id="KW-1185">Reference proteome</keyword>
<evidence type="ECO:0000313" key="4">
    <source>
        <dbReference type="Proteomes" id="UP001500683"/>
    </source>
</evidence>
<dbReference type="InterPro" id="IPR020945">
    <property type="entry name" value="DMSO/NO3_reduct_chaperone"/>
</dbReference>
<dbReference type="PANTHER" id="PTHR43680">
    <property type="entry name" value="NITRATE REDUCTASE MOLYBDENUM COFACTOR ASSEMBLY CHAPERONE"/>
    <property type="match status" value="1"/>
</dbReference>
<evidence type="ECO:0008006" key="5">
    <source>
        <dbReference type="Google" id="ProtNLM"/>
    </source>
</evidence>
<dbReference type="Gene3D" id="1.10.3480.10">
    <property type="entry name" value="TorD-like"/>
    <property type="match status" value="1"/>
</dbReference>
<dbReference type="Proteomes" id="UP001500683">
    <property type="component" value="Unassembled WGS sequence"/>
</dbReference>
<dbReference type="EMBL" id="BAAAZG010000001">
    <property type="protein sequence ID" value="GAA4055886.1"/>
    <property type="molecule type" value="Genomic_DNA"/>
</dbReference>
<name>A0ABP7UZ09_9ACTN</name>
<dbReference type="SUPFAM" id="SSF89155">
    <property type="entry name" value="TorD-like"/>
    <property type="match status" value="1"/>
</dbReference>
<feature type="compositionally biased region" description="Pro residues" evidence="2">
    <location>
        <begin position="215"/>
        <end position="226"/>
    </location>
</feature>
<feature type="region of interest" description="Disordered" evidence="2">
    <location>
        <begin position="198"/>
        <end position="234"/>
    </location>
</feature>
<dbReference type="RefSeq" id="WP_344939702.1">
    <property type="nucleotide sequence ID" value="NZ_BAAAZG010000001.1"/>
</dbReference>
<accession>A0ABP7UZ09</accession>
<protein>
    <recommendedName>
        <fullName evidence="5">Nitrate reductase molybdenum cofactor assembly chaperone</fullName>
    </recommendedName>
</protein>